<gene>
    <name evidence="1" type="ORF">BDZ94DRAFT_1322751</name>
</gene>
<dbReference type="EMBL" id="MU150274">
    <property type="protein sequence ID" value="KAF9462207.1"/>
    <property type="molecule type" value="Genomic_DNA"/>
</dbReference>
<accession>A0A9P5Y4Q4</accession>
<dbReference type="Gene3D" id="3.80.10.10">
    <property type="entry name" value="Ribonuclease Inhibitor"/>
    <property type="match status" value="1"/>
</dbReference>
<protein>
    <recommendedName>
        <fullName evidence="3">F-box domain-containing protein</fullName>
    </recommendedName>
</protein>
<dbReference type="Proteomes" id="UP000807353">
    <property type="component" value="Unassembled WGS sequence"/>
</dbReference>
<proteinExistence type="predicted"/>
<organism evidence="1 2">
    <name type="scientific">Collybia nuda</name>
    <dbReference type="NCBI Taxonomy" id="64659"/>
    <lineage>
        <taxon>Eukaryota</taxon>
        <taxon>Fungi</taxon>
        <taxon>Dikarya</taxon>
        <taxon>Basidiomycota</taxon>
        <taxon>Agaricomycotina</taxon>
        <taxon>Agaricomycetes</taxon>
        <taxon>Agaricomycetidae</taxon>
        <taxon>Agaricales</taxon>
        <taxon>Tricholomatineae</taxon>
        <taxon>Clitocybaceae</taxon>
        <taxon>Collybia</taxon>
    </lineage>
</organism>
<sequence length="475" mass="53415">MKSQPVDNDRTIDVGNMGELQVATRQGSRGQGINRDTPKTISILPTEIISSIFRACAHGLQVHLPISYDSSTVTIPWVLGQVCKSWKEISDNEASLWSSLTLSYNRVRDKRAFTQRVKDTIFPRTKLEQISITCLGFEDTDRIDSSDIHGPVLMLIMPNLGRFRDLSLSLTATELKPLVASPPGLCTLLESVQLEYLRSSRDGARDVEIGHLPLVAFDRAPMLRKLYLKCHFPCRFIGEDPLSLPWSQLMELDIDIGLPYHSVINFLPLCTQLVHFHIYLTGTANPGSESYIVLPRLRSISLFSYSSHAYSKILGVLTLPALRELRLSLHSFDTISIQNTMLTLLVRSECTLELFTLMSPYVNPIDDMSVLLEAMPRLRKLYIHYHIPLTIHVLQRMIANELVPLLEGMHCSVASIPMAQELIAIRKAGSSSDPLDTYHGIQCALLSPYHIASKCKCNVEGFYTFARYGRRNTSD</sequence>
<evidence type="ECO:0008006" key="3">
    <source>
        <dbReference type="Google" id="ProtNLM"/>
    </source>
</evidence>
<dbReference type="InterPro" id="IPR032675">
    <property type="entry name" value="LRR_dom_sf"/>
</dbReference>
<evidence type="ECO:0000313" key="1">
    <source>
        <dbReference type="EMBL" id="KAF9462207.1"/>
    </source>
</evidence>
<dbReference type="OrthoDB" id="2853687at2759"/>
<keyword evidence="2" id="KW-1185">Reference proteome</keyword>
<reference evidence="1" key="1">
    <citation type="submission" date="2020-11" db="EMBL/GenBank/DDBJ databases">
        <authorList>
            <consortium name="DOE Joint Genome Institute"/>
            <person name="Ahrendt S."/>
            <person name="Riley R."/>
            <person name="Andreopoulos W."/>
            <person name="Labutti K."/>
            <person name="Pangilinan J."/>
            <person name="Ruiz-Duenas F.J."/>
            <person name="Barrasa J.M."/>
            <person name="Sanchez-Garcia M."/>
            <person name="Camarero S."/>
            <person name="Miyauchi S."/>
            <person name="Serrano A."/>
            <person name="Linde D."/>
            <person name="Babiker R."/>
            <person name="Drula E."/>
            <person name="Ayuso-Fernandez I."/>
            <person name="Pacheco R."/>
            <person name="Padilla G."/>
            <person name="Ferreira P."/>
            <person name="Barriuso J."/>
            <person name="Kellner H."/>
            <person name="Castanera R."/>
            <person name="Alfaro M."/>
            <person name="Ramirez L."/>
            <person name="Pisabarro A.G."/>
            <person name="Kuo A."/>
            <person name="Tritt A."/>
            <person name="Lipzen A."/>
            <person name="He G."/>
            <person name="Yan M."/>
            <person name="Ng V."/>
            <person name="Cullen D."/>
            <person name="Martin F."/>
            <person name="Rosso M.-N."/>
            <person name="Henrissat B."/>
            <person name="Hibbett D."/>
            <person name="Martinez A.T."/>
            <person name="Grigoriev I.V."/>
        </authorList>
    </citation>
    <scope>NUCLEOTIDE SEQUENCE</scope>
    <source>
        <strain evidence="1">CBS 247.69</strain>
    </source>
</reference>
<name>A0A9P5Y4Q4_9AGAR</name>
<comment type="caution">
    <text evidence="1">The sequence shown here is derived from an EMBL/GenBank/DDBJ whole genome shotgun (WGS) entry which is preliminary data.</text>
</comment>
<dbReference type="SUPFAM" id="SSF52047">
    <property type="entry name" value="RNI-like"/>
    <property type="match status" value="1"/>
</dbReference>
<evidence type="ECO:0000313" key="2">
    <source>
        <dbReference type="Proteomes" id="UP000807353"/>
    </source>
</evidence>
<dbReference type="AlphaFoldDB" id="A0A9P5Y4Q4"/>